<dbReference type="GO" id="GO:0016891">
    <property type="term" value="F:RNA endonuclease activity producing 5'-phosphomonoesters, hydrolytic mechanism"/>
    <property type="evidence" value="ECO:0007669"/>
    <property type="project" value="TreeGrafter"/>
</dbReference>
<dbReference type="EC" id="3.1.21.7" evidence="6"/>
<dbReference type="InterPro" id="IPR007581">
    <property type="entry name" value="Endonuclease-V"/>
</dbReference>
<accession>A0A098EB07</accession>
<organism evidence="6">
    <name type="scientific">groundwater metagenome</name>
    <dbReference type="NCBI Taxonomy" id="717931"/>
    <lineage>
        <taxon>unclassified sequences</taxon>
        <taxon>metagenomes</taxon>
        <taxon>ecological metagenomes</taxon>
    </lineage>
</organism>
<dbReference type="GO" id="GO:0006281">
    <property type="term" value="P:DNA repair"/>
    <property type="evidence" value="ECO:0007669"/>
    <property type="project" value="InterPro"/>
</dbReference>
<keyword evidence="4 6" id="KW-0255">Endonuclease</keyword>
<dbReference type="CDD" id="cd06559">
    <property type="entry name" value="Endonuclease_V"/>
    <property type="match status" value="1"/>
</dbReference>
<keyword evidence="2" id="KW-0963">Cytoplasm</keyword>
<dbReference type="AlphaFoldDB" id="A0A098EB07"/>
<keyword evidence="3" id="KW-0540">Nuclease</keyword>
<evidence type="ECO:0000256" key="5">
    <source>
        <dbReference type="ARBA" id="ARBA00022801"/>
    </source>
</evidence>
<dbReference type="GO" id="GO:0043737">
    <property type="term" value="F:deoxyribonuclease V activity"/>
    <property type="evidence" value="ECO:0007669"/>
    <property type="project" value="UniProtKB-EC"/>
</dbReference>
<sequence length="151" mass="16823">MPVNFPYISTYLSFREFPIIEKVINDAINTGIEKSKILLMVDGNGILHERGIGIASHIGVSLDIATIGIAKSLLCGEIKDDKVFINGRLVGEKIEKIYVSPGHKISLETAVEIVKKFLKYNVPEPIRMAHIYANGMKNKEIRSSTLIKTRN</sequence>
<dbReference type="GO" id="GO:0005737">
    <property type="term" value="C:cytoplasm"/>
    <property type="evidence" value="ECO:0007669"/>
    <property type="project" value="UniProtKB-SubCell"/>
</dbReference>
<dbReference type="Gene3D" id="3.30.2170.10">
    <property type="entry name" value="archaeoglobus fulgidus dsm 4304 superfamily"/>
    <property type="match status" value="1"/>
</dbReference>
<dbReference type="PANTHER" id="PTHR28511">
    <property type="entry name" value="ENDONUCLEASE V"/>
    <property type="match status" value="1"/>
</dbReference>
<evidence type="ECO:0000313" key="6">
    <source>
        <dbReference type="EMBL" id="CEG12701.1"/>
    </source>
</evidence>
<evidence type="ECO:0000256" key="3">
    <source>
        <dbReference type="ARBA" id="ARBA00022722"/>
    </source>
</evidence>
<dbReference type="EMBL" id="CCXY01000183">
    <property type="protein sequence ID" value="CEG12701.1"/>
    <property type="molecule type" value="Genomic_DNA"/>
</dbReference>
<dbReference type="Pfam" id="PF04493">
    <property type="entry name" value="Endonuclease_5"/>
    <property type="match status" value="1"/>
</dbReference>
<protein>
    <submittedName>
        <fullName evidence="6">Endonuclease V</fullName>
        <ecNumber evidence="6">3.1.21.7</ecNumber>
    </submittedName>
</protein>
<comment type="subcellular location">
    <subcellularLocation>
        <location evidence="1">Cytoplasm</location>
    </subcellularLocation>
</comment>
<dbReference type="PANTHER" id="PTHR28511:SF1">
    <property type="entry name" value="ENDONUCLEASE V"/>
    <property type="match status" value="1"/>
</dbReference>
<keyword evidence="5 6" id="KW-0378">Hydrolase</keyword>
<evidence type="ECO:0000256" key="4">
    <source>
        <dbReference type="ARBA" id="ARBA00022759"/>
    </source>
</evidence>
<name>A0A098EB07_9ZZZZ</name>
<evidence type="ECO:0000256" key="2">
    <source>
        <dbReference type="ARBA" id="ARBA00022490"/>
    </source>
</evidence>
<evidence type="ECO:0000256" key="1">
    <source>
        <dbReference type="ARBA" id="ARBA00004496"/>
    </source>
</evidence>
<dbReference type="GO" id="GO:0003727">
    <property type="term" value="F:single-stranded RNA binding"/>
    <property type="evidence" value="ECO:0007669"/>
    <property type="project" value="TreeGrafter"/>
</dbReference>
<proteinExistence type="predicted"/>
<reference evidence="6" key="1">
    <citation type="submission" date="2014-09" db="EMBL/GenBank/DDBJ databases">
        <authorList>
            <person name="Probst J Alexander"/>
        </authorList>
    </citation>
    <scope>NUCLEOTIDE SEQUENCE</scope>
</reference>
<gene>
    <name evidence="6" type="ORF">MSIBF_A2630007</name>
</gene>